<evidence type="ECO:0000256" key="9">
    <source>
        <dbReference type="ARBA" id="ARBA00023237"/>
    </source>
</evidence>
<dbReference type="InterPro" id="IPR010917">
    <property type="entry name" value="TonB_rcpt_CS"/>
</dbReference>
<evidence type="ECO:0000256" key="1">
    <source>
        <dbReference type="ARBA" id="ARBA00004571"/>
    </source>
</evidence>
<evidence type="ECO:0000256" key="3">
    <source>
        <dbReference type="ARBA" id="ARBA00022452"/>
    </source>
</evidence>
<evidence type="ECO:0000256" key="5">
    <source>
        <dbReference type="ARBA" id="ARBA00022729"/>
    </source>
</evidence>
<reference evidence="16" key="1">
    <citation type="journal article" date="2019" name="Int. J. Syst. Evol. Microbiol.">
        <title>The Global Catalogue of Microorganisms (GCM) 10K type strain sequencing project: providing services to taxonomists for standard genome sequencing and annotation.</title>
        <authorList>
            <consortium name="The Broad Institute Genomics Platform"/>
            <consortium name="The Broad Institute Genome Sequencing Center for Infectious Disease"/>
            <person name="Wu L."/>
            <person name="Ma J."/>
        </authorList>
    </citation>
    <scope>NUCLEOTIDE SEQUENCE [LARGE SCALE GENOMIC DNA]</scope>
    <source>
        <strain evidence="16">JCM 17106</strain>
    </source>
</reference>
<keyword evidence="9 10" id="KW-0998">Cell outer membrane</keyword>
<dbReference type="InterPro" id="IPR008969">
    <property type="entry name" value="CarboxyPept-like_regulatory"/>
</dbReference>
<comment type="subcellular location">
    <subcellularLocation>
        <location evidence="1 10">Cell outer membrane</location>
        <topology evidence="1 10">Multi-pass membrane protein</topology>
    </subcellularLocation>
</comment>
<feature type="signal peptide" evidence="12">
    <location>
        <begin position="1"/>
        <end position="22"/>
    </location>
</feature>
<dbReference type="CDD" id="cd01347">
    <property type="entry name" value="ligand_gated_channel"/>
    <property type="match status" value="1"/>
</dbReference>
<dbReference type="InterPro" id="IPR037066">
    <property type="entry name" value="Plug_dom_sf"/>
</dbReference>
<keyword evidence="16" id="KW-1185">Reference proteome</keyword>
<evidence type="ECO:0000256" key="8">
    <source>
        <dbReference type="ARBA" id="ARBA00023170"/>
    </source>
</evidence>
<evidence type="ECO:0000313" key="15">
    <source>
        <dbReference type="EMBL" id="GAA4110632.1"/>
    </source>
</evidence>
<dbReference type="InterPro" id="IPR000531">
    <property type="entry name" value="Beta-barrel_TonB"/>
</dbReference>
<dbReference type="RefSeq" id="WP_344924958.1">
    <property type="nucleotide sequence ID" value="NZ_BAABCW010000002.1"/>
</dbReference>
<name>A0ABP7XBQ6_9FLAO</name>
<keyword evidence="4 10" id="KW-0812">Transmembrane</keyword>
<feature type="chain" id="PRO_5047440940" evidence="12">
    <location>
        <begin position="23"/>
        <end position="804"/>
    </location>
</feature>
<dbReference type="Gene3D" id="2.170.130.10">
    <property type="entry name" value="TonB-dependent receptor, plug domain"/>
    <property type="match status" value="1"/>
</dbReference>
<protein>
    <submittedName>
        <fullName evidence="15">TonB-dependent receptor</fullName>
    </submittedName>
</protein>
<keyword evidence="5 12" id="KW-0732">Signal</keyword>
<proteinExistence type="inferred from homology"/>
<dbReference type="InterPro" id="IPR039426">
    <property type="entry name" value="TonB-dep_rcpt-like"/>
</dbReference>
<gene>
    <name evidence="15" type="ORF">GCM10022393_07810</name>
</gene>
<evidence type="ECO:0000256" key="6">
    <source>
        <dbReference type="ARBA" id="ARBA00023077"/>
    </source>
</evidence>
<evidence type="ECO:0000256" key="4">
    <source>
        <dbReference type="ARBA" id="ARBA00022692"/>
    </source>
</evidence>
<evidence type="ECO:0000256" key="2">
    <source>
        <dbReference type="ARBA" id="ARBA00022448"/>
    </source>
</evidence>
<feature type="domain" description="TonB-dependent receptor-like beta-barrel" evidence="13">
    <location>
        <begin position="348"/>
        <end position="777"/>
    </location>
</feature>
<dbReference type="Gene3D" id="2.40.170.20">
    <property type="entry name" value="TonB-dependent receptor, beta-barrel domain"/>
    <property type="match status" value="1"/>
</dbReference>
<evidence type="ECO:0000256" key="10">
    <source>
        <dbReference type="PROSITE-ProRule" id="PRU01360"/>
    </source>
</evidence>
<dbReference type="SUPFAM" id="SSF56935">
    <property type="entry name" value="Porins"/>
    <property type="match status" value="1"/>
</dbReference>
<keyword evidence="6 11" id="KW-0798">TonB box</keyword>
<evidence type="ECO:0000259" key="14">
    <source>
        <dbReference type="Pfam" id="PF07715"/>
    </source>
</evidence>
<keyword evidence="3 10" id="KW-1134">Transmembrane beta strand</keyword>
<keyword evidence="2 10" id="KW-0813">Transport</keyword>
<dbReference type="EMBL" id="BAABCW010000002">
    <property type="protein sequence ID" value="GAA4110632.1"/>
    <property type="molecule type" value="Genomic_DNA"/>
</dbReference>
<dbReference type="PANTHER" id="PTHR30069:SF29">
    <property type="entry name" value="HEMOGLOBIN AND HEMOGLOBIN-HAPTOGLOBIN-BINDING PROTEIN 1-RELATED"/>
    <property type="match status" value="1"/>
</dbReference>
<comment type="caution">
    <text evidence="15">The sequence shown here is derived from an EMBL/GenBank/DDBJ whole genome shotgun (WGS) entry which is preliminary data.</text>
</comment>
<evidence type="ECO:0000259" key="13">
    <source>
        <dbReference type="Pfam" id="PF00593"/>
    </source>
</evidence>
<dbReference type="PANTHER" id="PTHR30069">
    <property type="entry name" value="TONB-DEPENDENT OUTER MEMBRANE RECEPTOR"/>
    <property type="match status" value="1"/>
</dbReference>
<dbReference type="Proteomes" id="UP001500459">
    <property type="component" value="Unassembled WGS sequence"/>
</dbReference>
<accession>A0ABP7XBQ6</accession>
<dbReference type="InterPro" id="IPR012910">
    <property type="entry name" value="Plug_dom"/>
</dbReference>
<organism evidence="15 16">
    <name type="scientific">Aquimarina addita</name>
    <dbReference type="NCBI Taxonomy" id="870485"/>
    <lineage>
        <taxon>Bacteria</taxon>
        <taxon>Pseudomonadati</taxon>
        <taxon>Bacteroidota</taxon>
        <taxon>Flavobacteriia</taxon>
        <taxon>Flavobacteriales</taxon>
        <taxon>Flavobacteriaceae</taxon>
        <taxon>Aquimarina</taxon>
    </lineage>
</organism>
<keyword evidence="7 10" id="KW-0472">Membrane</keyword>
<keyword evidence="8 15" id="KW-0675">Receptor</keyword>
<comment type="similarity">
    <text evidence="10 11">Belongs to the TonB-dependent receptor family.</text>
</comment>
<evidence type="ECO:0000313" key="16">
    <source>
        <dbReference type="Proteomes" id="UP001500459"/>
    </source>
</evidence>
<dbReference type="PROSITE" id="PS01156">
    <property type="entry name" value="TONB_DEPENDENT_REC_2"/>
    <property type="match status" value="1"/>
</dbReference>
<evidence type="ECO:0000256" key="11">
    <source>
        <dbReference type="RuleBase" id="RU003357"/>
    </source>
</evidence>
<dbReference type="InterPro" id="IPR036942">
    <property type="entry name" value="Beta-barrel_TonB_sf"/>
</dbReference>
<sequence length="804" mass="90473">MRIFIIVIILALSFMTDSSAQKATVLSRSNNQPVPSVTIYNKSKTKITETDFDGQVDISMFSDTEKLFFAHISHITTSYTKSQIAKTESIVYLEIDKNQLSEVIISVSKWKQDKKDVTQKIVSLSASEIALSTPQTSADLLQSSGQVFIQKSQLGGGSPMIRGFSTNRLLLTVDGVRMNTAIFRGGNVQNVISVDPFAVDRTEVILGPGSVVYGSDAIGGVINFYTAQPKFAINGKNRLSGNAVARYASASNEKTRHIDLNVGFEKWAFLTSISYTDFDHLTMGSHGSDDYLRSEYVETINGVDTVIQNNDPETQLYTGYDQINFLQKVYFLPNENWEFSGGFMYTATSDYARYDRLIRTNDDGSLRSAEWYYGPQKWLMGNARVVHKSRSILYNRLQITAAYQHFEESRNDRDFGDTILSRTRENVDAYSANFDFEKTFDKKTSLYYGLEYILNQVHSEGSNFNMITNEAVAAPSRYPDGSTWQSIAAYASIKSKFSKQLRFQGGLRYNRIILYSQFDDDFFDFPFTEANLDTEALTGTAGFSWLPNDLLHWKLNFSTAFRAPNIDDVGKIFESEPGSVVVPNPDLDPEYAYNAEIGLTAKVHTKFTVDMALFFTKLDNALVRRDFELNGETEILFGGELSNVQAIQNAANADVYGFEAGISYDFANNFNFSSQYTFTGGEEELDDGSVSPSRHVAPQFGNAHLSYTADKWLIDTFAAFNGEFNFNDLASSEQSKEYIYAKDENGDPYSPAWYTLNVRSQYRFNKYIQATVTIENLTDQRYRPYSSGISAAGRNFIASLKYSF</sequence>
<evidence type="ECO:0000256" key="7">
    <source>
        <dbReference type="ARBA" id="ARBA00023136"/>
    </source>
</evidence>
<feature type="domain" description="TonB-dependent receptor plug" evidence="14">
    <location>
        <begin position="113"/>
        <end position="221"/>
    </location>
</feature>
<dbReference type="Pfam" id="PF07715">
    <property type="entry name" value="Plug"/>
    <property type="match status" value="1"/>
</dbReference>
<dbReference type="PROSITE" id="PS52016">
    <property type="entry name" value="TONB_DEPENDENT_REC_3"/>
    <property type="match status" value="1"/>
</dbReference>
<evidence type="ECO:0000256" key="12">
    <source>
        <dbReference type="SAM" id="SignalP"/>
    </source>
</evidence>
<dbReference type="SUPFAM" id="SSF49464">
    <property type="entry name" value="Carboxypeptidase regulatory domain-like"/>
    <property type="match status" value="1"/>
</dbReference>
<dbReference type="Pfam" id="PF00593">
    <property type="entry name" value="TonB_dep_Rec_b-barrel"/>
    <property type="match status" value="1"/>
</dbReference>